<dbReference type="AlphaFoldDB" id="A0A9P5AQN6"/>
<proteinExistence type="predicted"/>
<organism evidence="1 2">
    <name type="scientific">Fusarium beomiforme</name>
    <dbReference type="NCBI Taxonomy" id="44412"/>
    <lineage>
        <taxon>Eukaryota</taxon>
        <taxon>Fungi</taxon>
        <taxon>Dikarya</taxon>
        <taxon>Ascomycota</taxon>
        <taxon>Pezizomycotina</taxon>
        <taxon>Sordariomycetes</taxon>
        <taxon>Hypocreomycetidae</taxon>
        <taxon>Hypocreales</taxon>
        <taxon>Nectriaceae</taxon>
        <taxon>Fusarium</taxon>
        <taxon>Fusarium burgessii species complex</taxon>
    </lineage>
</organism>
<dbReference type="OrthoDB" id="5103752at2759"/>
<gene>
    <name evidence="1" type="ORF">FBEOM_2884</name>
</gene>
<accession>A0A9P5AQN6</accession>
<keyword evidence="2" id="KW-1185">Reference proteome</keyword>
<dbReference type="Proteomes" id="UP000730481">
    <property type="component" value="Unassembled WGS sequence"/>
</dbReference>
<evidence type="ECO:0000313" key="2">
    <source>
        <dbReference type="Proteomes" id="UP000730481"/>
    </source>
</evidence>
<evidence type="ECO:0000313" key="1">
    <source>
        <dbReference type="EMBL" id="KAF4343170.1"/>
    </source>
</evidence>
<comment type="caution">
    <text evidence="1">The sequence shown here is derived from an EMBL/GenBank/DDBJ whole genome shotgun (WGS) entry which is preliminary data.</text>
</comment>
<sequence length="248" mass="28335">MRAFQYLPVEPIQNRRVGTDAKYRPSHRTLYTRNSRDTHWMYHATPLGIFEPSEELIDRLNVFLARHPLDPMPINLAVQGVLLYSRIKSPTLEPEGFSNGKRPVPAVDLEPFILYLPYWLRFHEKGILVSLTGDAQKVGPIWKQIKGKEVIANPQPTQASDEPVERQELETLDPEQTCRYCDAINELAVRAIDWEPLLDAPSAERPAQAEALATAVSLWRDLGREVADAVRSVQLNSEELYVSRRSRK</sequence>
<reference evidence="1" key="2">
    <citation type="submission" date="2020-02" db="EMBL/GenBank/DDBJ databases">
        <title>Identification and distribution of gene clusters putatively required for synthesis of sphingolipid metabolism inhibitors in phylogenetically diverse species of the filamentous fungus Fusarium.</title>
        <authorList>
            <person name="Kim H.-S."/>
            <person name="Busman M."/>
            <person name="Brown D.W."/>
            <person name="Divon H."/>
            <person name="Uhlig S."/>
            <person name="Proctor R.H."/>
        </authorList>
    </citation>
    <scope>NUCLEOTIDE SEQUENCE</scope>
    <source>
        <strain evidence="1">NRRL 25174</strain>
    </source>
</reference>
<reference evidence="1" key="1">
    <citation type="journal article" date="2017" name="Mycologia">
        <title>Fusarium algeriense, sp. nov., a novel toxigenic crown rot pathogen of durum wheat from Algeria is nested in the Fusarium burgessii species complex.</title>
        <authorList>
            <person name="Laraba I."/>
            <person name="Keddad A."/>
            <person name="Boureghda H."/>
            <person name="Abdallah N."/>
            <person name="Vaughan M.M."/>
            <person name="Proctor R.H."/>
            <person name="Busman M."/>
            <person name="O'Donnell K."/>
        </authorList>
    </citation>
    <scope>NUCLEOTIDE SEQUENCE</scope>
    <source>
        <strain evidence="1">NRRL 25174</strain>
    </source>
</reference>
<protein>
    <submittedName>
        <fullName evidence="1">Uncharacterized protein</fullName>
    </submittedName>
</protein>
<name>A0A9P5AQN6_9HYPO</name>
<dbReference type="EMBL" id="PVQB02000100">
    <property type="protein sequence ID" value="KAF4343170.1"/>
    <property type="molecule type" value="Genomic_DNA"/>
</dbReference>